<dbReference type="PANTHER" id="PTHR45723">
    <property type="entry name" value="SERINE/THREONINE-PROTEIN KINASE RIO1"/>
    <property type="match status" value="1"/>
</dbReference>
<evidence type="ECO:0000259" key="12">
    <source>
        <dbReference type="PROSITE" id="PS50011"/>
    </source>
</evidence>
<evidence type="ECO:0000256" key="7">
    <source>
        <dbReference type="ARBA" id="ARBA00022777"/>
    </source>
</evidence>
<dbReference type="SMART" id="SM00090">
    <property type="entry name" value="RIO"/>
    <property type="match status" value="1"/>
</dbReference>
<dbReference type="Pfam" id="PF01163">
    <property type="entry name" value="RIO1"/>
    <property type="match status" value="1"/>
</dbReference>
<dbReference type="STRING" id="1776334.APZ16_02105"/>
<evidence type="ECO:0000256" key="4">
    <source>
        <dbReference type="ARBA" id="ARBA00022679"/>
    </source>
</evidence>
<sequence>MEEDLDSILKKLDRRKVERLEKDSEIYKIMARVFDTSTLLTIYRLINRGVFDVFYGIISAGKEANIYCALDKNGNYVAAKIYRIATSDFKNMRHYLVGDTRFKRVPEDRRGVVYTWTSREFKNLQQAYEAGVPVPRPIDHEKNVLAMEFIGEGGVPYPLMKDVKPEDPKKTFDALIEAVEKLYRDAGLVHSDLSEYNVMLTPDPVLIDFSMGTDIKNQMAEQLLMRDIQNLVRYFRKLGLKTPEPAEIFAEIVK</sequence>
<evidence type="ECO:0000256" key="10">
    <source>
        <dbReference type="ARBA" id="ARBA00047899"/>
    </source>
</evidence>
<feature type="domain" description="Protein kinase" evidence="12">
    <location>
        <begin position="40"/>
        <end position="254"/>
    </location>
</feature>
<dbReference type="PROSITE" id="PS00109">
    <property type="entry name" value="PROTEIN_KINASE_TYR"/>
    <property type="match status" value="1"/>
</dbReference>
<accession>A0A147K171</accession>
<dbReference type="SUPFAM" id="SSF56112">
    <property type="entry name" value="Protein kinase-like (PK-like)"/>
    <property type="match status" value="1"/>
</dbReference>
<evidence type="ECO:0000256" key="6">
    <source>
        <dbReference type="ARBA" id="ARBA00022741"/>
    </source>
</evidence>
<evidence type="ECO:0000256" key="9">
    <source>
        <dbReference type="ARBA" id="ARBA00022842"/>
    </source>
</evidence>
<dbReference type="AlphaFoldDB" id="A0A147K171"/>
<dbReference type="EMBL" id="LQMQ01000003">
    <property type="protein sequence ID" value="KUO42599.1"/>
    <property type="molecule type" value="Genomic_DNA"/>
</dbReference>
<dbReference type="GO" id="GO:0005524">
    <property type="term" value="F:ATP binding"/>
    <property type="evidence" value="ECO:0007669"/>
    <property type="project" value="UniProtKB-KW"/>
</dbReference>
<evidence type="ECO:0000313" key="14">
    <source>
        <dbReference type="Proteomes" id="UP000074294"/>
    </source>
</evidence>
<evidence type="ECO:0000256" key="2">
    <source>
        <dbReference type="ARBA" id="ARBA00012513"/>
    </source>
</evidence>
<dbReference type="CDD" id="cd05145">
    <property type="entry name" value="RIO1_like"/>
    <property type="match status" value="1"/>
</dbReference>
<dbReference type="PROSITE" id="PS50011">
    <property type="entry name" value="PROTEIN_KINASE_DOM"/>
    <property type="match status" value="1"/>
</dbReference>
<keyword evidence="3" id="KW-0723">Serine/threonine-protein kinase</keyword>
<comment type="similarity">
    <text evidence="1">Belongs to the protein kinase superfamily. RIO-type Ser/Thr kinase family.</text>
</comment>
<dbReference type="InterPro" id="IPR018934">
    <property type="entry name" value="RIO_dom"/>
</dbReference>
<keyword evidence="8" id="KW-0067">ATP-binding</keyword>
<keyword evidence="5" id="KW-0479">Metal-binding</keyword>
<dbReference type="Gene3D" id="1.10.510.10">
    <property type="entry name" value="Transferase(Phosphotransferase) domain 1"/>
    <property type="match status" value="1"/>
</dbReference>
<protein>
    <recommendedName>
        <fullName evidence="2">non-specific serine/threonine protein kinase</fullName>
        <ecNumber evidence="2">2.7.11.1</ecNumber>
    </recommendedName>
</protein>
<dbReference type="Gene3D" id="3.30.200.20">
    <property type="entry name" value="Phosphorylase Kinase, domain 1"/>
    <property type="match status" value="1"/>
</dbReference>
<proteinExistence type="inferred from homology"/>
<dbReference type="InterPro" id="IPR008266">
    <property type="entry name" value="Tyr_kinase_AS"/>
</dbReference>
<name>A0A147K171_HADYE</name>
<dbReference type="Proteomes" id="UP000074294">
    <property type="component" value="Unassembled WGS sequence"/>
</dbReference>
<comment type="catalytic activity">
    <reaction evidence="11">
        <text>L-seryl-[protein] + ATP = O-phospho-L-seryl-[protein] + ADP + H(+)</text>
        <dbReference type="Rhea" id="RHEA:17989"/>
        <dbReference type="Rhea" id="RHEA-COMP:9863"/>
        <dbReference type="Rhea" id="RHEA-COMP:11604"/>
        <dbReference type="ChEBI" id="CHEBI:15378"/>
        <dbReference type="ChEBI" id="CHEBI:29999"/>
        <dbReference type="ChEBI" id="CHEBI:30616"/>
        <dbReference type="ChEBI" id="CHEBI:83421"/>
        <dbReference type="ChEBI" id="CHEBI:456216"/>
        <dbReference type="EC" id="2.7.11.1"/>
    </reaction>
</comment>
<dbReference type="InterPro" id="IPR051272">
    <property type="entry name" value="RIO-type_Ser/Thr_kinase"/>
</dbReference>
<evidence type="ECO:0000256" key="8">
    <source>
        <dbReference type="ARBA" id="ARBA00022840"/>
    </source>
</evidence>
<keyword evidence="7" id="KW-0418">Kinase</keyword>
<keyword evidence="4" id="KW-0808">Transferase</keyword>
<dbReference type="EC" id="2.7.11.1" evidence="2"/>
<dbReference type="GO" id="GO:0046872">
    <property type="term" value="F:metal ion binding"/>
    <property type="evidence" value="ECO:0007669"/>
    <property type="project" value="UniProtKB-KW"/>
</dbReference>
<evidence type="ECO:0000256" key="5">
    <source>
        <dbReference type="ARBA" id="ARBA00022723"/>
    </source>
</evidence>
<reference evidence="13 14" key="1">
    <citation type="journal article" date="2016" name="Nat. Microbiol.">
        <title>Genomic inference of the metabolism of cosmopolitan subsurface Archaea, Hadesarchaea.</title>
        <authorList>
            <person name="Baker B.J."/>
            <person name="Saw J.H."/>
            <person name="Lind A.E."/>
            <person name="Lazar C.S."/>
            <person name="Hinrichs K.-U."/>
            <person name="Teske A.P."/>
            <person name="Ettema T.J."/>
        </authorList>
    </citation>
    <scope>NUCLEOTIDE SEQUENCE [LARGE SCALE GENOMIC DNA]</scope>
</reference>
<dbReference type="InterPro" id="IPR011009">
    <property type="entry name" value="Kinase-like_dom_sf"/>
</dbReference>
<dbReference type="InterPro" id="IPR000687">
    <property type="entry name" value="RIO_kinase"/>
</dbReference>
<keyword evidence="9" id="KW-0460">Magnesium</keyword>
<dbReference type="GO" id="GO:0004674">
    <property type="term" value="F:protein serine/threonine kinase activity"/>
    <property type="evidence" value="ECO:0007669"/>
    <property type="project" value="UniProtKB-KW"/>
</dbReference>
<evidence type="ECO:0000313" key="13">
    <source>
        <dbReference type="EMBL" id="KUO42599.1"/>
    </source>
</evidence>
<evidence type="ECO:0000256" key="3">
    <source>
        <dbReference type="ARBA" id="ARBA00022527"/>
    </source>
</evidence>
<keyword evidence="6" id="KW-0547">Nucleotide-binding</keyword>
<comment type="caution">
    <text evidence="13">The sequence shown here is derived from an EMBL/GenBank/DDBJ whole genome shotgun (WGS) entry which is preliminary data.</text>
</comment>
<gene>
    <name evidence="13" type="ORF">APZ16_02105</name>
</gene>
<dbReference type="InterPro" id="IPR000719">
    <property type="entry name" value="Prot_kinase_dom"/>
</dbReference>
<organism evidence="13 14">
    <name type="scientific">Hadarchaeum yellowstonense</name>
    <dbReference type="NCBI Taxonomy" id="1776334"/>
    <lineage>
        <taxon>Archaea</taxon>
        <taxon>Methanobacteriati</taxon>
        <taxon>Candidatus Hadarchaeota</taxon>
        <taxon>Candidatus Hadarchaeia</taxon>
        <taxon>Candidatus Hadarchaeales</taxon>
        <taxon>Candidatus Hadarchaeaceae</taxon>
        <taxon>Candidatus Hadarchaeum</taxon>
    </lineage>
</organism>
<comment type="catalytic activity">
    <reaction evidence="10">
        <text>L-threonyl-[protein] + ATP = O-phospho-L-threonyl-[protein] + ADP + H(+)</text>
        <dbReference type="Rhea" id="RHEA:46608"/>
        <dbReference type="Rhea" id="RHEA-COMP:11060"/>
        <dbReference type="Rhea" id="RHEA-COMP:11605"/>
        <dbReference type="ChEBI" id="CHEBI:15378"/>
        <dbReference type="ChEBI" id="CHEBI:30013"/>
        <dbReference type="ChEBI" id="CHEBI:30616"/>
        <dbReference type="ChEBI" id="CHEBI:61977"/>
        <dbReference type="ChEBI" id="CHEBI:456216"/>
        <dbReference type="EC" id="2.7.11.1"/>
    </reaction>
</comment>
<evidence type="ECO:0000256" key="1">
    <source>
        <dbReference type="ARBA" id="ARBA00009196"/>
    </source>
</evidence>
<evidence type="ECO:0000256" key="11">
    <source>
        <dbReference type="ARBA" id="ARBA00048679"/>
    </source>
</evidence>